<dbReference type="RefSeq" id="XP_065655228.1">
    <property type="nucleotide sequence ID" value="XM_065799156.1"/>
</dbReference>
<keyword evidence="3" id="KW-1185">Reference proteome</keyword>
<evidence type="ECO:0000256" key="1">
    <source>
        <dbReference type="SAM" id="MobiDB-lite"/>
    </source>
</evidence>
<organism evidence="3 4">
    <name type="scientific">Hydra vulgaris</name>
    <name type="common">Hydra</name>
    <name type="synonym">Hydra attenuata</name>
    <dbReference type="NCBI Taxonomy" id="6087"/>
    <lineage>
        <taxon>Eukaryota</taxon>
        <taxon>Metazoa</taxon>
        <taxon>Cnidaria</taxon>
        <taxon>Hydrozoa</taxon>
        <taxon>Hydroidolina</taxon>
        <taxon>Anthoathecata</taxon>
        <taxon>Aplanulata</taxon>
        <taxon>Hydridae</taxon>
        <taxon>Hydra</taxon>
    </lineage>
</organism>
<reference evidence="4" key="1">
    <citation type="submission" date="2025-08" db="UniProtKB">
        <authorList>
            <consortium name="RefSeq"/>
        </authorList>
    </citation>
    <scope>IDENTIFICATION</scope>
</reference>
<feature type="compositionally biased region" description="Basic and acidic residues" evidence="1">
    <location>
        <begin position="413"/>
        <end position="431"/>
    </location>
</feature>
<feature type="chain" id="PRO_5046647527" evidence="2">
    <location>
        <begin position="19"/>
        <end position="510"/>
    </location>
</feature>
<proteinExistence type="predicted"/>
<feature type="signal peptide" evidence="2">
    <location>
        <begin position="1"/>
        <end position="18"/>
    </location>
</feature>
<evidence type="ECO:0000256" key="2">
    <source>
        <dbReference type="SAM" id="SignalP"/>
    </source>
</evidence>
<gene>
    <name evidence="4" type="primary">LOC105847989</name>
</gene>
<sequence>MSLPLCILLYLLIPCVISTQRQENKKKYVIEVQDHQLAMRAANPIVDLEDSVRRGGNDPFANPSFVINRINDDLLSTSLNLGLGNRELLAYHDTNYHINSGFHSPQILPSRRLLSPHMGTTLSFSNSFKPAGDSIQNAVKEELVARQPLLFKANHPFKTFINSNIPSHRVSSTNLENEEVLHNQETFEKNLNIGVSGGEVGYARRFGNTAANMKARIALTKANANELPSYVPLVNRRIPTIRRPVDLHMKKINPSLGGRNFHNAFKIKPEIISSFALSNNIENNNLNINNDNNNVASQRLNYEKRIHAVNIPQAKSRINPLTGLPEDLEERSYGLISSVTSVTDSTAPLSKTINRNLNEYDDANSNIEVNDEVPQRRVAQKLIGPELNDYHDSPRAMEKDSSSLVENETPSVVEKEPSNLMEKETLSRDMPEEQSSDYNLASLKSFLEEDSILRNKLNKDGLESINLKKDSSFNLDASIDENQDKLPNLKRTVMSKKGSIKHKLRQKKTS</sequence>
<evidence type="ECO:0000313" key="3">
    <source>
        <dbReference type="Proteomes" id="UP001652625"/>
    </source>
</evidence>
<accession>A0ABM4C113</accession>
<dbReference type="GeneID" id="105847989"/>
<name>A0ABM4C113_HYDVU</name>
<feature type="compositionally biased region" description="Basic and acidic residues" evidence="1">
    <location>
        <begin position="388"/>
        <end position="401"/>
    </location>
</feature>
<evidence type="ECO:0000313" key="4">
    <source>
        <dbReference type="RefSeq" id="XP_065655228.1"/>
    </source>
</evidence>
<protein>
    <submittedName>
        <fullName evidence="4">Uncharacterized protein LOC105847989</fullName>
    </submittedName>
</protein>
<feature type="region of interest" description="Disordered" evidence="1">
    <location>
        <begin position="386"/>
        <end position="434"/>
    </location>
</feature>
<dbReference type="Proteomes" id="UP001652625">
    <property type="component" value="Chromosome 06"/>
</dbReference>
<keyword evidence="2" id="KW-0732">Signal</keyword>